<dbReference type="PANTHER" id="PTHR45841">
    <property type="entry name" value="MRNA TURNOVER PROTEIN 4 MRTO4"/>
    <property type="match status" value="1"/>
</dbReference>
<comment type="similarity">
    <text evidence="2 5">Belongs to the universal ribosomal protein uL10 family.</text>
</comment>
<protein>
    <recommendedName>
        <fullName evidence="5">Ribosome assembly factor mrt4</fullName>
    </recommendedName>
</protein>
<dbReference type="GO" id="GO:0030687">
    <property type="term" value="C:preribosome, large subunit precursor"/>
    <property type="evidence" value="ECO:0007669"/>
    <property type="project" value="TreeGrafter"/>
</dbReference>
<evidence type="ECO:0000256" key="3">
    <source>
        <dbReference type="ARBA" id="ARBA00022490"/>
    </source>
</evidence>
<dbReference type="InterPro" id="IPR043164">
    <property type="entry name" value="Ribosomal_uL10-like_insert_sf"/>
</dbReference>
<keyword evidence="8" id="KW-1185">Reference proteome</keyword>
<dbReference type="GO" id="GO:0003723">
    <property type="term" value="F:RNA binding"/>
    <property type="evidence" value="ECO:0007669"/>
    <property type="project" value="TreeGrafter"/>
</dbReference>
<name>A0AAD9LI54_BABDI</name>
<dbReference type="GO" id="GO:0006364">
    <property type="term" value="P:rRNA processing"/>
    <property type="evidence" value="ECO:0007669"/>
    <property type="project" value="TreeGrafter"/>
</dbReference>
<comment type="subcellular location">
    <subcellularLocation>
        <location evidence="5">Cytoplasm</location>
    </subcellularLocation>
    <subcellularLocation>
        <location evidence="5">Nucleus</location>
        <location evidence="5">Nucleolus</location>
    </subcellularLocation>
</comment>
<dbReference type="SUPFAM" id="SSF160369">
    <property type="entry name" value="Ribosomal protein L10-like"/>
    <property type="match status" value="1"/>
</dbReference>
<dbReference type="InterPro" id="IPR043141">
    <property type="entry name" value="Ribosomal_uL10-like_sf"/>
</dbReference>
<dbReference type="GO" id="GO:0000956">
    <property type="term" value="P:nuclear-transcribed mRNA catabolic process"/>
    <property type="evidence" value="ECO:0007669"/>
    <property type="project" value="TreeGrafter"/>
</dbReference>
<comment type="caution">
    <text evidence="7">The sequence shown here is derived from an EMBL/GenBank/DDBJ whole genome shotgun (WGS) entry which is preliminary data.</text>
</comment>
<dbReference type="Gene3D" id="3.30.70.1730">
    <property type="match status" value="1"/>
</dbReference>
<dbReference type="GO" id="GO:0005737">
    <property type="term" value="C:cytoplasm"/>
    <property type="evidence" value="ECO:0007669"/>
    <property type="project" value="UniProtKB-SubCell"/>
</dbReference>
<dbReference type="Proteomes" id="UP001195914">
    <property type="component" value="Unassembled WGS sequence"/>
</dbReference>
<sequence length="225" mass="25191">MAKSRRNKEVKLTAVKKNSKEKKQNLVESIRSAIEAPEGGNNCFVYLLALSNQRNSPLKNLRIILKPGRVFYGKNKVMQLALGPKPESELQTNLHKIAERISGERALLVSSEPPDVVKGKLEGYRVIDFSKSGNLATETILLKPDDPMLHSFPGNMESQFRQLGLPTTLNMGRIQLLGEYLVCEKGKPLSPNQAQILKLLGIRMALFEVNLKAYWYSGSFHEVDS</sequence>
<evidence type="ECO:0000256" key="2">
    <source>
        <dbReference type="ARBA" id="ARBA00008889"/>
    </source>
</evidence>
<dbReference type="GO" id="GO:0005730">
    <property type="term" value="C:nucleolus"/>
    <property type="evidence" value="ECO:0007669"/>
    <property type="project" value="UniProtKB-SubCell"/>
</dbReference>
<evidence type="ECO:0000259" key="6">
    <source>
        <dbReference type="Pfam" id="PF17777"/>
    </source>
</evidence>
<evidence type="ECO:0000256" key="4">
    <source>
        <dbReference type="ARBA" id="ARBA00023242"/>
    </source>
</evidence>
<accession>A0AAD9LI54</accession>
<reference evidence="7" key="2">
    <citation type="submission" date="2021-05" db="EMBL/GenBank/DDBJ databases">
        <authorList>
            <person name="Pain A."/>
        </authorList>
    </citation>
    <scope>NUCLEOTIDE SEQUENCE</scope>
    <source>
        <strain evidence="7">1802A</strain>
    </source>
</reference>
<dbReference type="EMBL" id="JAHBMH010000033">
    <property type="protein sequence ID" value="KAK1937355.1"/>
    <property type="molecule type" value="Genomic_DNA"/>
</dbReference>
<dbReference type="InterPro" id="IPR051742">
    <property type="entry name" value="Ribosome_Assembly_uL10"/>
</dbReference>
<gene>
    <name evidence="7" type="ORF">X943_001193</name>
</gene>
<comment type="function">
    <text evidence="1 5">Component of the ribosome assembly machinery. Nuclear paralog of the ribosomal protein P0, it binds pre-60S subunits at an early stage of assembly in the nucleolus, and is replaced by P0 in cytoplasmic pre-60S subunits and mature 80S ribosomes.</text>
</comment>
<keyword evidence="4 5" id="KW-0539">Nucleus</keyword>
<evidence type="ECO:0000313" key="8">
    <source>
        <dbReference type="Proteomes" id="UP001195914"/>
    </source>
</evidence>
<reference evidence="7" key="1">
    <citation type="journal article" date="2014" name="Nucleic Acids Res.">
        <title>The evolutionary dynamics of variant antigen genes in Babesia reveal a history of genomic innovation underlying host-parasite interaction.</title>
        <authorList>
            <person name="Jackson A.P."/>
            <person name="Otto T.D."/>
            <person name="Darby A."/>
            <person name="Ramaprasad A."/>
            <person name="Xia D."/>
            <person name="Echaide I.E."/>
            <person name="Farber M."/>
            <person name="Gahlot S."/>
            <person name="Gamble J."/>
            <person name="Gupta D."/>
            <person name="Gupta Y."/>
            <person name="Jackson L."/>
            <person name="Malandrin L."/>
            <person name="Malas T.B."/>
            <person name="Moussa E."/>
            <person name="Nair M."/>
            <person name="Reid A.J."/>
            <person name="Sanders M."/>
            <person name="Sharma J."/>
            <person name="Tracey A."/>
            <person name="Quail M.A."/>
            <person name="Weir W."/>
            <person name="Wastling J.M."/>
            <person name="Hall N."/>
            <person name="Willadsen P."/>
            <person name="Lingelbach K."/>
            <person name="Shiels B."/>
            <person name="Tait A."/>
            <person name="Berriman M."/>
            <person name="Allred D.R."/>
            <person name="Pain A."/>
        </authorList>
    </citation>
    <scope>NUCLEOTIDE SEQUENCE</scope>
    <source>
        <strain evidence="7">1802A</strain>
    </source>
</reference>
<proteinExistence type="inferred from homology"/>
<dbReference type="InterPro" id="IPR040637">
    <property type="entry name" value="Ribosomal_uL10-like_insert"/>
</dbReference>
<dbReference type="InterPro" id="IPR033867">
    <property type="entry name" value="Mrt4"/>
</dbReference>
<dbReference type="Gene3D" id="3.90.105.20">
    <property type="match status" value="1"/>
</dbReference>
<dbReference type="PANTHER" id="PTHR45841:SF1">
    <property type="entry name" value="MRNA TURNOVER PROTEIN 4 HOMOLOG"/>
    <property type="match status" value="1"/>
</dbReference>
<organism evidence="7 8">
    <name type="scientific">Babesia divergens</name>
    <dbReference type="NCBI Taxonomy" id="32595"/>
    <lineage>
        <taxon>Eukaryota</taxon>
        <taxon>Sar</taxon>
        <taxon>Alveolata</taxon>
        <taxon>Apicomplexa</taxon>
        <taxon>Aconoidasida</taxon>
        <taxon>Piroplasmida</taxon>
        <taxon>Babesiidae</taxon>
        <taxon>Babesia</taxon>
    </lineage>
</organism>
<evidence type="ECO:0000256" key="1">
    <source>
        <dbReference type="ARBA" id="ARBA00004046"/>
    </source>
</evidence>
<dbReference type="Pfam" id="PF00466">
    <property type="entry name" value="Ribosomal_L10"/>
    <property type="match status" value="1"/>
</dbReference>
<keyword evidence="3 5" id="KW-0963">Cytoplasm</keyword>
<dbReference type="AlphaFoldDB" id="A0AAD9LI54"/>
<comment type="subunit">
    <text evidence="5">Associates with the pre-60S ribosomal particle.</text>
</comment>
<dbReference type="CDD" id="cd05796">
    <property type="entry name" value="Ribosomal_P0_like"/>
    <property type="match status" value="1"/>
</dbReference>
<evidence type="ECO:0000313" key="7">
    <source>
        <dbReference type="EMBL" id="KAK1937355.1"/>
    </source>
</evidence>
<keyword evidence="5" id="KW-0690">Ribosome biogenesis</keyword>
<feature type="domain" description="Large ribosomal subunit protein uL10-like insertion" evidence="6">
    <location>
        <begin position="131"/>
        <end position="202"/>
    </location>
</feature>
<evidence type="ECO:0000256" key="5">
    <source>
        <dbReference type="RuleBase" id="RU364039"/>
    </source>
</evidence>
<dbReference type="InterPro" id="IPR001790">
    <property type="entry name" value="Ribosomal_uL10"/>
</dbReference>
<dbReference type="Pfam" id="PF17777">
    <property type="entry name" value="RL10P_insert"/>
    <property type="match status" value="1"/>
</dbReference>
<dbReference type="GO" id="GO:0000027">
    <property type="term" value="P:ribosomal large subunit assembly"/>
    <property type="evidence" value="ECO:0007669"/>
    <property type="project" value="InterPro"/>
</dbReference>